<name>A0A0K1LN66_9CAUD</name>
<dbReference type="EMBL" id="KT001914">
    <property type="protein sequence ID" value="AKU43580.1"/>
    <property type="molecule type" value="Genomic_DNA"/>
</dbReference>
<evidence type="ECO:0000313" key="2">
    <source>
        <dbReference type="Proteomes" id="UP000221339"/>
    </source>
</evidence>
<dbReference type="SUPFAM" id="SSF69796">
    <property type="entry name" value="Thymidylate synthase-complementing protein Thy1"/>
    <property type="match status" value="1"/>
</dbReference>
<protein>
    <submittedName>
        <fullName evidence="1">Thimidilate synthase</fullName>
    </submittedName>
</protein>
<dbReference type="Gene3D" id="3.30.1360.170">
    <property type="match status" value="1"/>
</dbReference>
<dbReference type="GO" id="GO:0050660">
    <property type="term" value="F:flavin adenine dinucleotide binding"/>
    <property type="evidence" value="ECO:0007669"/>
    <property type="project" value="InterPro"/>
</dbReference>
<dbReference type="GO" id="GO:0006231">
    <property type="term" value="P:dTMP biosynthetic process"/>
    <property type="evidence" value="ECO:0007669"/>
    <property type="project" value="InterPro"/>
</dbReference>
<proteinExistence type="predicted"/>
<dbReference type="Pfam" id="PF02511">
    <property type="entry name" value="Thy1"/>
    <property type="match status" value="1"/>
</dbReference>
<dbReference type="GO" id="GO:0050797">
    <property type="term" value="F:thymidylate synthase (FAD) activity"/>
    <property type="evidence" value="ECO:0007669"/>
    <property type="project" value="InterPro"/>
</dbReference>
<organism evidence="1 2">
    <name type="scientific">Caulobacter phage Seuss</name>
    <dbReference type="NCBI Taxonomy" id="1675601"/>
    <lineage>
        <taxon>Viruses</taxon>
        <taxon>Duplodnaviria</taxon>
        <taxon>Heunggongvirae</taxon>
        <taxon>Uroviricota</taxon>
        <taxon>Caudoviricetes</taxon>
        <taxon>Seussvirus</taxon>
        <taxon>Seussvirus seuss</taxon>
    </lineage>
</organism>
<reference evidence="1 2" key="1">
    <citation type="journal article" date="2015" name="Genome Announc.">
        <title>Complete Genome Sequence of Caulobacter crescentus Siphophage Seuss.</title>
        <authorList>
            <person name="Sloan J.M."/>
            <person name="Keene J.L."/>
            <person name="Cahill J.L."/>
            <person name="Rasche E.S."/>
            <person name="Kuty Everett G.F."/>
        </authorList>
    </citation>
    <scope>NUCLEOTIDE SEQUENCE [LARGE SCALE GENOMIC DNA]</scope>
</reference>
<sequence>MTTTAKIIADSISPFTGDRLTTMQLRYPRFIHAEFMTHRQFSRNASSSRAIPVERLIQDVLDDPAIPTHWGKNQPGMQAREEHDAPVVFRNDQVPAEIAWTRARDVAVDAARRFAKAGYHKQVANRLLEPFAHINVVVTATDWDNFFLLRDHPDADPSIQLLARAMREAMDNSAPAVLDRDFGWHLPYIDLDVDMPAIRDATGVTDTDGLYEYTAKVSAARCARTSYLTHDGRRSTVDEDLPLYSRLVGAKIKHASPLEHQAKPQAGRWANFQGWRSFRNIMEDYWS</sequence>
<dbReference type="InterPro" id="IPR036098">
    <property type="entry name" value="Thymidylate_synthase_ThyX_sf"/>
</dbReference>
<dbReference type="InterPro" id="IPR003669">
    <property type="entry name" value="Thymidylate_synthase_ThyX"/>
</dbReference>
<gene>
    <name evidence="1" type="ORF">CPT_Seuss54</name>
</gene>
<evidence type="ECO:0000313" key="1">
    <source>
        <dbReference type="EMBL" id="AKU43580.1"/>
    </source>
</evidence>
<dbReference type="Proteomes" id="UP000221339">
    <property type="component" value="Segment"/>
</dbReference>
<accession>A0A0K1LN66</accession>
<keyword evidence="2" id="KW-1185">Reference proteome</keyword>